<evidence type="ECO:0000256" key="1">
    <source>
        <dbReference type="SAM" id="MobiDB-lite"/>
    </source>
</evidence>
<gene>
    <name evidence="2" type="ORF">TTAC_LOCUS6965</name>
</gene>
<dbReference type="Proteomes" id="UP000274429">
    <property type="component" value="Unassembled WGS sequence"/>
</dbReference>
<feature type="compositionally biased region" description="Polar residues" evidence="1">
    <location>
        <begin position="79"/>
        <end position="96"/>
    </location>
</feature>
<dbReference type="WBParaSite" id="TTAC_0000698001-mRNA-1">
    <property type="protein sequence ID" value="TTAC_0000698001-mRNA-1"/>
    <property type="gene ID" value="TTAC_0000698001"/>
</dbReference>
<feature type="compositionally biased region" description="Pro residues" evidence="1">
    <location>
        <begin position="13"/>
        <end position="28"/>
    </location>
</feature>
<accession>A0A0R3X1B5</accession>
<protein>
    <submittedName>
        <fullName evidence="2 4">Uncharacterized protein</fullName>
    </submittedName>
</protein>
<proteinExistence type="predicted"/>
<keyword evidence="3" id="KW-1185">Reference proteome</keyword>
<feature type="compositionally biased region" description="Basic residues" evidence="1">
    <location>
        <begin position="148"/>
        <end position="163"/>
    </location>
</feature>
<sequence length="261" mass="29688">MSKVRHISSEQTPSPPERLPRLVVPPPAAVSLHGSPSRRHILSESYDFNRLSPQRPLSVRRTSEEVPAPTTLRVRYPSEQMSRSSQHGPLRPTSQPYHQLYEQSNTHVDTSADGWRPRTTNLPSVTSGVAVKDFYEENWTSGEEGDRKKHCHLKEYRQKRRERRGSLAPSSPELEEDGASPPSLLIFFCFARNQTLEEFCVPSTKLLPPPPPPPYVSQHTHHRRNNSASPSLQLLPRHDTSLSDLLLLLLNIFPPHLFDLQ</sequence>
<organism evidence="4">
    <name type="scientific">Hydatigena taeniaeformis</name>
    <name type="common">Feline tapeworm</name>
    <name type="synonym">Taenia taeniaeformis</name>
    <dbReference type="NCBI Taxonomy" id="6205"/>
    <lineage>
        <taxon>Eukaryota</taxon>
        <taxon>Metazoa</taxon>
        <taxon>Spiralia</taxon>
        <taxon>Lophotrochozoa</taxon>
        <taxon>Platyhelminthes</taxon>
        <taxon>Cestoda</taxon>
        <taxon>Eucestoda</taxon>
        <taxon>Cyclophyllidea</taxon>
        <taxon>Taeniidae</taxon>
        <taxon>Hydatigera</taxon>
    </lineage>
</organism>
<dbReference type="OrthoDB" id="6261011at2759"/>
<reference evidence="4" key="1">
    <citation type="submission" date="2017-02" db="UniProtKB">
        <authorList>
            <consortium name="WormBaseParasite"/>
        </authorList>
    </citation>
    <scope>IDENTIFICATION</scope>
</reference>
<name>A0A0R3X1B5_HYDTA</name>
<dbReference type="AlphaFoldDB" id="A0A0R3X1B5"/>
<evidence type="ECO:0000313" key="3">
    <source>
        <dbReference type="Proteomes" id="UP000274429"/>
    </source>
</evidence>
<reference evidence="2 3" key="2">
    <citation type="submission" date="2018-11" db="EMBL/GenBank/DDBJ databases">
        <authorList>
            <consortium name="Pathogen Informatics"/>
        </authorList>
    </citation>
    <scope>NUCLEOTIDE SEQUENCE [LARGE SCALE GENOMIC DNA]</scope>
</reference>
<feature type="region of interest" description="Disordered" evidence="1">
    <location>
        <begin position="210"/>
        <end position="235"/>
    </location>
</feature>
<feature type="region of interest" description="Disordered" evidence="1">
    <location>
        <begin position="139"/>
        <end position="179"/>
    </location>
</feature>
<evidence type="ECO:0000313" key="2">
    <source>
        <dbReference type="EMBL" id="VDM31258.1"/>
    </source>
</evidence>
<dbReference type="EMBL" id="UYWX01020335">
    <property type="protein sequence ID" value="VDM31258.1"/>
    <property type="molecule type" value="Genomic_DNA"/>
</dbReference>
<evidence type="ECO:0000313" key="4">
    <source>
        <dbReference type="WBParaSite" id="TTAC_0000698001-mRNA-1"/>
    </source>
</evidence>
<feature type="region of interest" description="Disordered" evidence="1">
    <location>
        <begin position="1"/>
        <end position="96"/>
    </location>
</feature>